<evidence type="ECO:0000313" key="2">
    <source>
        <dbReference type="EMBL" id="KAK1155689.1"/>
    </source>
</evidence>
<dbReference type="Proteomes" id="UP001230051">
    <property type="component" value="Unassembled WGS sequence"/>
</dbReference>
<dbReference type="SUPFAM" id="SSF51735">
    <property type="entry name" value="NAD(P)-binding Rossmann-fold domains"/>
    <property type="match status" value="1"/>
</dbReference>
<feature type="compositionally biased region" description="Basic and acidic residues" evidence="1">
    <location>
        <begin position="66"/>
        <end position="90"/>
    </location>
</feature>
<keyword evidence="3" id="KW-1185">Reference proteome</keyword>
<evidence type="ECO:0000256" key="1">
    <source>
        <dbReference type="SAM" id="MobiDB-lite"/>
    </source>
</evidence>
<organism evidence="2 3">
    <name type="scientific">Acipenser oxyrinchus oxyrinchus</name>
    <dbReference type="NCBI Taxonomy" id="40147"/>
    <lineage>
        <taxon>Eukaryota</taxon>
        <taxon>Metazoa</taxon>
        <taxon>Chordata</taxon>
        <taxon>Craniata</taxon>
        <taxon>Vertebrata</taxon>
        <taxon>Euteleostomi</taxon>
        <taxon>Actinopterygii</taxon>
        <taxon>Chondrostei</taxon>
        <taxon>Acipenseriformes</taxon>
        <taxon>Acipenseridae</taxon>
        <taxon>Acipenser</taxon>
    </lineage>
</organism>
<name>A0AAD8FWB1_ACIOX</name>
<feature type="compositionally biased region" description="Basic and acidic residues" evidence="1">
    <location>
        <begin position="46"/>
        <end position="59"/>
    </location>
</feature>
<dbReference type="AlphaFoldDB" id="A0AAD8FWB1"/>
<feature type="region of interest" description="Disordered" evidence="1">
    <location>
        <begin position="42"/>
        <end position="90"/>
    </location>
</feature>
<evidence type="ECO:0000313" key="3">
    <source>
        <dbReference type="Proteomes" id="UP001230051"/>
    </source>
</evidence>
<sequence length="90" mass="10790">MFKYDSTHSPFKGELQAEEGKLVINGKPEAVFQEEERRVITTTPFQRREREPERGEERVISTTPFQRREREPERGESDHHHTIPEERERT</sequence>
<dbReference type="Gene3D" id="3.40.50.720">
    <property type="entry name" value="NAD(P)-binding Rossmann-like Domain"/>
    <property type="match status" value="1"/>
</dbReference>
<protein>
    <submittedName>
        <fullName evidence="2">Glyceraldehyde-3-phosphate dehydrogenase-like</fullName>
    </submittedName>
</protein>
<gene>
    <name evidence="2" type="primary">Gapdh</name>
    <name evidence="2" type="ORF">AOXY_G27070</name>
</gene>
<reference evidence="2" key="1">
    <citation type="submission" date="2022-02" db="EMBL/GenBank/DDBJ databases">
        <title>Atlantic sturgeon de novo genome assembly.</title>
        <authorList>
            <person name="Stock M."/>
            <person name="Klopp C."/>
            <person name="Guiguen Y."/>
            <person name="Cabau C."/>
            <person name="Parinello H."/>
            <person name="Santidrian Yebra-Pimentel E."/>
            <person name="Kuhl H."/>
            <person name="Dirks R.P."/>
            <person name="Guessner J."/>
            <person name="Wuertz S."/>
            <person name="Du K."/>
            <person name="Schartl M."/>
        </authorList>
    </citation>
    <scope>NUCLEOTIDE SEQUENCE</scope>
    <source>
        <strain evidence="2">STURGEONOMICS-FGT-2020</strain>
        <tissue evidence="2">Whole blood</tissue>
    </source>
</reference>
<dbReference type="InterPro" id="IPR036291">
    <property type="entry name" value="NAD(P)-bd_dom_sf"/>
</dbReference>
<dbReference type="EMBL" id="JAGXEW010000030">
    <property type="protein sequence ID" value="KAK1155689.1"/>
    <property type="molecule type" value="Genomic_DNA"/>
</dbReference>
<accession>A0AAD8FWB1</accession>
<proteinExistence type="predicted"/>
<comment type="caution">
    <text evidence="2">The sequence shown here is derived from an EMBL/GenBank/DDBJ whole genome shotgun (WGS) entry which is preliminary data.</text>
</comment>